<name>A0A2M7DA01_9BACT</name>
<feature type="coiled-coil region" evidence="1">
    <location>
        <begin position="222"/>
        <end position="379"/>
    </location>
</feature>
<evidence type="ECO:0000256" key="3">
    <source>
        <dbReference type="SAM" id="Phobius"/>
    </source>
</evidence>
<dbReference type="Proteomes" id="UP000230864">
    <property type="component" value="Unassembled WGS sequence"/>
</dbReference>
<keyword evidence="3" id="KW-0472">Membrane</keyword>
<evidence type="ECO:0000256" key="1">
    <source>
        <dbReference type="SAM" id="Coils"/>
    </source>
</evidence>
<keyword evidence="3" id="KW-0812">Transmembrane</keyword>
<feature type="region of interest" description="Disordered" evidence="2">
    <location>
        <begin position="400"/>
        <end position="430"/>
    </location>
</feature>
<reference evidence="5" key="1">
    <citation type="submission" date="2017-09" db="EMBL/GenBank/DDBJ databases">
        <title>Depth-based differentiation of microbial function through sediment-hosted aquifers and enrichment of novel symbionts in the deep terrestrial subsurface.</title>
        <authorList>
            <person name="Probst A.J."/>
            <person name="Ladd B."/>
            <person name="Jarett J.K."/>
            <person name="Geller-Mcgrath D.E."/>
            <person name="Sieber C.M.K."/>
            <person name="Emerson J.B."/>
            <person name="Anantharaman K."/>
            <person name="Thomas B.C."/>
            <person name="Malmstrom R."/>
            <person name="Stieglmeier M."/>
            <person name="Klingl A."/>
            <person name="Woyke T."/>
            <person name="Ryan C.M."/>
            <person name="Banfield J.F."/>
        </authorList>
    </citation>
    <scope>NUCLEOTIDE SEQUENCE [LARGE SCALE GENOMIC DNA]</scope>
</reference>
<keyword evidence="3" id="KW-1133">Transmembrane helix</keyword>
<evidence type="ECO:0000313" key="5">
    <source>
        <dbReference type="Proteomes" id="UP000230864"/>
    </source>
</evidence>
<comment type="caution">
    <text evidence="4">The sequence shown here is derived from an EMBL/GenBank/DDBJ whole genome shotgun (WGS) entry which is preliminary data.</text>
</comment>
<evidence type="ECO:0000313" key="4">
    <source>
        <dbReference type="EMBL" id="PIV45247.1"/>
    </source>
</evidence>
<feature type="region of interest" description="Disordered" evidence="2">
    <location>
        <begin position="55"/>
        <end position="128"/>
    </location>
</feature>
<gene>
    <name evidence="4" type="ORF">COS25_00890</name>
</gene>
<dbReference type="AlphaFoldDB" id="A0A2M7DA01"/>
<protein>
    <submittedName>
        <fullName evidence="4">Uncharacterized protein</fullName>
    </submittedName>
</protein>
<proteinExistence type="predicted"/>
<organism evidence="4 5">
    <name type="scientific">Candidatus Nealsonbacteria bacterium CG02_land_8_20_14_3_00_37_10</name>
    <dbReference type="NCBI Taxonomy" id="1974699"/>
    <lineage>
        <taxon>Bacteria</taxon>
        <taxon>Candidatus Nealsoniibacteriota</taxon>
    </lineage>
</organism>
<feature type="compositionally biased region" description="Basic and acidic residues" evidence="2">
    <location>
        <begin position="409"/>
        <end position="430"/>
    </location>
</feature>
<dbReference type="EMBL" id="PETZ01000018">
    <property type="protein sequence ID" value="PIV45247.1"/>
    <property type="molecule type" value="Genomic_DNA"/>
</dbReference>
<feature type="transmembrane region" description="Helical" evidence="3">
    <location>
        <begin position="534"/>
        <end position="555"/>
    </location>
</feature>
<sequence>MEEENKKLESLKKQRIRTMQKDIARLKGEEISDLEPEREEIKIKKIKEIVEEKAEEKEEIEIKRRITEEEEKKRQEELLAEKKAAGQAEAERMKEEERRKIAEEERRKDAERKTTEEEEEKRRKEKILAKKTEEQRLTDIDKEVANIDLKKGALNKEKKQFLTEIKSFETQLEPLLKEEAVIENKIREIEELEKKASPEKKSQIEKKRWETDARRRDIEKAKWLILEEIEKVEEKIKDVESKYQETSSEEEQFKKEKEEILQKKREEELIREKARLKNEIFQLNDEKKIIENRENELSAKKDNLESELEKVLNEEKITEEVIQDMEAKEKETPDLKEQRRIEKERWKVDDDRKNLERKKWELEKEKKELSAGLKKVELEYQVILEKENLLKERLKEINRSLKISPEGEEDKKPEKEITTKDKEEPFKKKIEEERTIIVPEEKTTTQIEEERIKKEGEERERRRLIKEEMKKRIAEEAERRQEEMLWKERRKFLADNQIEAGEEGPSPEDSEIKKEAPETLISILPPKPSLLQKILIRTVIIAVLLATAGVIYWLFTTEKVQLFKEKIIPIEEEMPPTPPAEEEIIEKPEILIPASLISVNATETVKIASLSEIPTQLSQLLERTFETEGHIRILLENTNENKIVGLNEFFETFEIETPQGLLEKLDDDFTLFIYNGEGDNRLGFIAKTEGSENLFNLMRSWEATMETDTEKLFKALGKEETATVLSFKQTTYKNVLLRYLSFPSGNFGICWATYGDKFLFTSSGESIIRSIDKLITQ</sequence>
<keyword evidence="1" id="KW-0175">Coiled coil</keyword>
<accession>A0A2M7DA01</accession>
<evidence type="ECO:0000256" key="2">
    <source>
        <dbReference type="SAM" id="MobiDB-lite"/>
    </source>
</evidence>